<organism evidence="2 3">
    <name type="scientific">Stylonychia lemnae</name>
    <name type="common">Ciliate</name>
    <dbReference type="NCBI Taxonomy" id="5949"/>
    <lineage>
        <taxon>Eukaryota</taxon>
        <taxon>Sar</taxon>
        <taxon>Alveolata</taxon>
        <taxon>Ciliophora</taxon>
        <taxon>Intramacronucleata</taxon>
        <taxon>Spirotrichea</taxon>
        <taxon>Stichotrichia</taxon>
        <taxon>Sporadotrichida</taxon>
        <taxon>Oxytrichidae</taxon>
        <taxon>Stylonychinae</taxon>
        <taxon>Stylonychia</taxon>
    </lineage>
</organism>
<dbReference type="InterPro" id="IPR051291">
    <property type="entry name" value="CIMAP"/>
</dbReference>
<dbReference type="InParanoid" id="A0A077ZWU5"/>
<dbReference type="InterPro" id="IPR010736">
    <property type="entry name" value="SHIPPO-rpt"/>
</dbReference>
<feature type="compositionally biased region" description="Polar residues" evidence="1">
    <location>
        <begin position="95"/>
        <end position="116"/>
    </location>
</feature>
<dbReference type="Pfam" id="PF07004">
    <property type="entry name" value="SHIPPO-rpt"/>
    <property type="match status" value="3"/>
</dbReference>
<feature type="compositionally biased region" description="Polar residues" evidence="1">
    <location>
        <begin position="631"/>
        <end position="640"/>
    </location>
</feature>
<protein>
    <submittedName>
        <fullName evidence="2">Uncharacterized protein</fullName>
    </submittedName>
</protein>
<sequence length="689" mass="78191">MSFEVFKARRTTEFWKEPNSGQKVGPGSYNLNKVPFSSRKANGYAPFCSMTERFGSTNNTSGKTLMAIPIETSMLSPGSNPQDNFEVHQQQLLSTTKMSRSQSVIQKPPKQSSSFMSKKPRLAAPMAMLGTEFQSTQVENPGPGTYTDINAEWTKTNKLEQIKEIFKEQAIMKKQRIQQAIQEIEGENKKKRKQKPTIPSRKPHKNGYSGIDQDTPGPSGYDPKTDLVKSKTSASLFSKSKVDREVFQINETLPGPSDYDKKTQPTDKKDFCKNSAGAIFGSKVPNCKDRKIDNADLPGPGAYEPFKDPLNISTDKISGIDKSRLNDNISSKNANYLQNALNKCPFIDVYDKEQNPGPGNYFQQDPKEKILQRLKNQHFEAIQKPKPGFNSHLERDCNKNLERIDKLGPGVYIDINNPINSSLNKTLLKFQSDRNYQETYGVEKKPFGSSTSRFHLNKKDQERQIEQDMKDFQLASDLSYKNDQQHVEQKEKQTTKYNKIRESKSQGSFQFKSKGKRLQFQDQTDPNVITINTDPDAQNRISQIQQYQQQTGALMIACANKSNQAQRQNVRPNQLTQRFSLNRIVSFESSQERFGFNKIAKQTLEQVPGPGSYDLNTNATTRPDTKKRSSRNNSKTGFNTSEKKFNPKFSSYIIKQSSNALGPGQYHKKENLTMVKKSYNMAIEGSQFQ</sequence>
<evidence type="ECO:0000313" key="3">
    <source>
        <dbReference type="Proteomes" id="UP000039865"/>
    </source>
</evidence>
<dbReference type="AlphaFoldDB" id="A0A077ZWU5"/>
<gene>
    <name evidence="2" type="primary">Contig8779.g9370</name>
    <name evidence="2" type="ORF">STYLEM_3298</name>
</gene>
<evidence type="ECO:0000313" key="2">
    <source>
        <dbReference type="EMBL" id="CDW74304.1"/>
    </source>
</evidence>
<keyword evidence="3" id="KW-1185">Reference proteome</keyword>
<feature type="compositionally biased region" description="Basic residues" evidence="1">
    <location>
        <begin position="189"/>
        <end position="205"/>
    </location>
</feature>
<dbReference type="EMBL" id="CCKQ01003200">
    <property type="protein sequence ID" value="CDW74304.1"/>
    <property type="molecule type" value="Genomic_DNA"/>
</dbReference>
<feature type="region of interest" description="Disordered" evidence="1">
    <location>
        <begin position="605"/>
        <end position="643"/>
    </location>
</feature>
<dbReference type="PANTHER" id="PTHR21580">
    <property type="entry name" value="SHIPPO-1-RELATED"/>
    <property type="match status" value="1"/>
</dbReference>
<dbReference type="PANTHER" id="PTHR21580:SF60">
    <property type="entry name" value="SPERM-TAIL PG-RICH REPEAT-CONTAINING PROTEIN 2"/>
    <property type="match status" value="1"/>
</dbReference>
<proteinExistence type="predicted"/>
<accession>A0A077ZWU5</accession>
<name>A0A077ZWU5_STYLE</name>
<feature type="region of interest" description="Disordered" evidence="1">
    <location>
        <begin position="95"/>
        <end position="117"/>
    </location>
</feature>
<evidence type="ECO:0000256" key="1">
    <source>
        <dbReference type="SAM" id="MobiDB-lite"/>
    </source>
</evidence>
<feature type="region of interest" description="Disordered" evidence="1">
    <location>
        <begin position="183"/>
        <end position="227"/>
    </location>
</feature>
<dbReference type="OrthoDB" id="406368at2759"/>
<reference evidence="2 3" key="1">
    <citation type="submission" date="2014-06" db="EMBL/GenBank/DDBJ databases">
        <authorList>
            <person name="Swart Estienne"/>
        </authorList>
    </citation>
    <scope>NUCLEOTIDE SEQUENCE [LARGE SCALE GENOMIC DNA]</scope>
    <source>
        <strain evidence="2 3">130c</strain>
    </source>
</reference>
<dbReference type="Proteomes" id="UP000039865">
    <property type="component" value="Unassembled WGS sequence"/>
</dbReference>